<evidence type="ECO:0000313" key="2">
    <source>
        <dbReference type="Proteomes" id="UP000277294"/>
    </source>
</evidence>
<dbReference type="AlphaFoldDB" id="A0A3P4B3K7"/>
<organism evidence="1 2">
    <name type="scientific">Pigmentiphaga humi</name>
    <dbReference type="NCBI Taxonomy" id="2478468"/>
    <lineage>
        <taxon>Bacteria</taxon>
        <taxon>Pseudomonadati</taxon>
        <taxon>Pseudomonadota</taxon>
        <taxon>Betaproteobacteria</taxon>
        <taxon>Burkholderiales</taxon>
        <taxon>Alcaligenaceae</taxon>
        <taxon>Pigmentiphaga</taxon>
    </lineage>
</organism>
<sequence length="82" mass="9561">MPRHHNVRQLPAAILVAMKNILQYMRQLRQRRLAAFELSLFQEAEEQESAGAGRLAKAYGHTEVDARVLRRRLAELEYDDEN</sequence>
<protein>
    <submittedName>
        <fullName evidence="1">Uncharacterized protein</fullName>
    </submittedName>
</protein>
<dbReference type="EMBL" id="UWPJ01000023">
    <property type="protein sequence ID" value="VCU70883.1"/>
    <property type="molecule type" value="Genomic_DNA"/>
</dbReference>
<keyword evidence="2" id="KW-1185">Reference proteome</keyword>
<proteinExistence type="predicted"/>
<name>A0A3P4B3K7_9BURK</name>
<dbReference type="Proteomes" id="UP000277294">
    <property type="component" value="Unassembled WGS sequence"/>
</dbReference>
<accession>A0A3P4B3K7</accession>
<gene>
    <name evidence="1" type="ORF">PIGHUM_02962</name>
</gene>
<reference evidence="1 2" key="1">
    <citation type="submission" date="2018-10" db="EMBL/GenBank/DDBJ databases">
        <authorList>
            <person name="Criscuolo A."/>
        </authorList>
    </citation>
    <scope>NUCLEOTIDE SEQUENCE [LARGE SCALE GENOMIC DNA]</scope>
    <source>
        <strain evidence="1">DnA1</strain>
    </source>
</reference>
<evidence type="ECO:0000313" key="1">
    <source>
        <dbReference type="EMBL" id="VCU70883.1"/>
    </source>
</evidence>